<reference evidence="1 2" key="1">
    <citation type="submission" date="2019-11" db="EMBL/GenBank/DDBJ databases">
        <title>Epiphytic Pseudomonas syringae from cherry orchards.</title>
        <authorList>
            <person name="Hulin M.T."/>
        </authorList>
    </citation>
    <scope>NUCLEOTIDE SEQUENCE [LARGE SCALE GENOMIC DNA]</scope>
    <source>
        <strain evidence="1 2">PA-6-5B</strain>
    </source>
</reference>
<organism evidence="1 2">
    <name type="scientific">Pseudomonas gessardii</name>
    <dbReference type="NCBI Taxonomy" id="78544"/>
    <lineage>
        <taxon>Bacteria</taxon>
        <taxon>Pseudomonadati</taxon>
        <taxon>Pseudomonadota</taxon>
        <taxon>Gammaproteobacteria</taxon>
        <taxon>Pseudomonadales</taxon>
        <taxon>Pseudomonadaceae</taxon>
        <taxon>Pseudomonas</taxon>
    </lineage>
</organism>
<name>A0ABS9FBF7_9PSED</name>
<evidence type="ECO:0000313" key="1">
    <source>
        <dbReference type="EMBL" id="MCF5109692.1"/>
    </source>
</evidence>
<sequence>MTSTDNQVVQKVAIISTGVARVDANIVNALCESLSYDTHFIKGTTMVVATSVLPSGFVVAVETSASSAPEDFSLQRGIEVAIAKCRAASRQRLFELEAYRLKQQQHAEGQAIAHKVLAEIRATLSPADTPKPVLSDVLRSQIEDLGEDKQREVLESAKRVEEMLATYSDSECLGLILAVIESKRLGLNVPTQFI</sequence>
<dbReference type="Proteomes" id="UP000814003">
    <property type="component" value="Unassembled WGS sequence"/>
</dbReference>
<comment type="caution">
    <text evidence="1">The sequence shown here is derived from an EMBL/GenBank/DDBJ whole genome shotgun (WGS) entry which is preliminary data.</text>
</comment>
<dbReference type="EMBL" id="WKED01000055">
    <property type="protein sequence ID" value="MCF5109692.1"/>
    <property type="molecule type" value="Genomic_DNA"/>
</dbReference>
<dbReference type="RefSeq" id="WP_236309803.1">
    <property type="nucleotide sequence ID" value="NZ_WKED01000055.1"/>
</dbReference>
<proteinExistence type="predicted"/>
<keyword evidence="2" id="KW-1185">Reference proteome</keyword>
<protein>
    <submittedName>
        <fullName evidence="1">Uncharacterized protein</fullName>
    </submittedName>
</protein>
<gene>
    <name evidence="1" type="ORF">GIW56_22950</name>
</gene>
<evidence type="ECO:0000313" key="2">
    <source>
        <dbReference type="Proteomes" id="UP000814003"/>
    </source>
</evidence>
<accession>A0ABS9FBF7</accession>